<dbReference type="InterPro" id="IPR046347">
    <property type="entry name" value="bZIP_sf"/>
</dbReference>
<dbReference type="PROSITE" id="PS00036">
    <property type="entry name" value="BZIP_BASIC"/>
    <property type="match status" value="1"/>
</dbReference>
<dbReference type="Proteomes" id="UP001448207">
    <property type="component" value="Unassembled WGS sequence"/>
</dbReference>
<feature type="domain" description="BZIP" evidence="1">
    <location>
        <begin position="81"/>
        <end position="96"/>
    </location>
</feature>
<proteinExistence type="predicted"/>
<dbReference type="SUPFAM" id="SSF57959">
    <property type="entry name" value="Leucine zipper domain"/>
    <property type="match status" value="1"/>
</dbReference>
<reference evidence="2 3" key="1">
    <citation type="submission" date="2024-04" db="EMBL/GenBank/DDBJ databases">
        <title>Symmetric and asymmetric DNA N6-adenine methylation regulates different biological responses in Mucorales.</title>
        <authorList>
            <consortium name="Lawrence Berkeley National Laboratory"/>
            <person name="Lax C."/>
            <person name="Mondo S.J."/>
            <person name="Osorio-Concepcion M."/>
            <person name="Muszewska A."/>
            <person name="Corrochano-Luque M."/>
            <person name="Gutierrez G."/>
            <person name="Riley R."/>
            <person name="Lipzen A."/>
            <person name="Guo J."/>
            <person name="Hundley H."/>
            <person name="Amirebrahimi M."/>
            <person name="Ng V."/>
            <person name="Lorenzo-Gutierrez D."/>
            <person name="Binder U."/>
            <person name="Yang J."/>
            <person name="Song Y."/>
            <person name="Canovas D."/>
            <person name="Navarro E."/>
            <person name="Freitag M."/>
            <person name="Gabaldon T."/>
            <person name="Grigoriev I.V."/>
            <person name="Corrochano L.M."/>
            <person name="Nicolas F.E."/>
            <person name="Garre V."/>
        </authorList>
    </citation>
    <scope>NUCLEOTIDE SEQUENCE [LARGE SCALE GENOMIC DNA]</scope>
    <source>
        <strain evidence="2 3">L51</strain>
    </source>
</reference>
<evidence type="ECO:0000313" key="3">
    <source>
        <dbReference type="Proteomes" id="UP001448207"/>
    </source>
</evidence>
<comment type="caution">
    <text evidence="2">The sequence shown here is derived from an EMBL/GenBank/DDBJ whole genome shotgun (WGS) entry which is preliminary data.</text>
</comment>
<keyword evidence="3" id="KW-1185">Reference proteome</keyword>
<accession>A0ABR3AIH6</accession>
<dbReference type="InterPro" id="IPR004827">
    <property type="entry name" value="bZIP"/>
</dbReference>
<name>A0ABR3AIH6_PHYBL</name>
<dbReference type="Gene3D" id="1.20.5.170">
    <property type="match status" value="1"/>
</dbReference>
<dbReference type="EMBL" id="JBCLYO010000042">
    <property type="protein sequence ID" value="KAL0074475.1"/>
    <property type="molecule type" value="Genomic_DNA"/>
</dbReference>
<gene>
    <name evidence="2" type="ORF">J3Q64DRAFT_1826473</name>
</gene>
<evidence type="ECO:0000313" key="2">
    <source>
        <dbReference type="EMBL" id="KAL0074475.1"/>
    </source>
</evidence>
<dbReference type="CDD" id="cd14688">
    <property type="entry name" value="bZIP_YAP"/>
    <property type="match status" value="1"/>
</dbReference>
<evidence type="ECO:0000259" key="1">
    <source>
        <dbReference type="PROSITE" id="PS00036"/>
    </source>
</evidence>
<protein>
    <recommendedName>
        <fullName evidence="1">BZIP domain-containing protein</fullName>
    </recommendedName>
</protein>
<organism evidence="2 3">
    <name type="scientific">Phycomyces blakesleeanus</name>
    <dbReference type="NCBI Taxonomy" id="4837"/>
    <lineage>
        <taxon>Eukaryota</taxon>
        <taxon>Fungi</taxon>
        <taxon>Fungi incertae sedis</taxon>
        <taxon>Mucoromycota</taxon>
        <taxon>Mucoromycotina</taxon>
        <taxon>Mucoromycetes</taxon>
        <taxon>Mucorales</taxon>
        <taxon>Phycomycetaceae</taxon>
        <taxon>Phycomyces</taxon>
    </lineage>
</organism>
<sequence>MVIMKDPVKNHLDLSEKRKWDASFTPEEQAEASSNIIKAQNVQDTEQNNACNSHDLFISTYYKSPTEELYSDSDKSLLDVKRKVQNRVAQRAFRERKKIM</sequence>